<dbReference type="SMART" id="SM00322">
    <property type="entry name" value="KH"/>
    <property type="match status" value="1"/>
</dbReference>
<accession>A0A1I8A8K6</accession>
<organism evidence="5 6">
    <name type="scientific">Steinernema glaseri</name>
    <dbReference type="NCBI Taxonomy" id="37863"/>
    <lineage>
        <taxon>Eukaryota</taxon>
        <taxon>Metazoa</taxon>
        <taxon>Ecdysozoa</taxon>
        <taxon>Nematoda</taxon>
        <taxon>Chromadorea</taxon>
        <taxon>Rhabditida</taxon>
        <taxon>Tylenchina</taxon>
        <taxon>Panagrolaimomorpha</taxon>
        <taxon>Strongyloidoidea</taxon>
        <taxon>Steinernematidae</taxon>
        <taxon>Steinernema</taxon>
    </lineage>
</organism>
<keyword evidence="3" id="KW-1133">Transmembrane helix</keyword>
<evidence type="ECO:0000256" key="2">
    <source>
        <dbReference type="SAM" id="MobiDB-lite"/>
    </source>
</evidence>
<dbReference type="InterPro" id="IPR047368">
    <property type="entry name" value="KH-I_AKAP1"/>
</dbReference>
<sequence>MSSAARAYLWRSLPFVAVGGTGAILYAIYKRNHGQSNANVKVIEQEKPENNTESAATEQQSEDAEKIVDNNICSGGDKSKPEEPVVLEEDCAKVERSQESCSSIQDTLNNPQLSFESTEAAGSMNEGQKYEAGDHEVDGADSPVDSKTEDVSDAIVVEAAEAEVGDAIVADAAEAEEEKADNNTEVTATEQQSEDAEKIAENNNIYSGGDNSKPEEPVVLEEDCVKVERPQESCSSIQDILKNQQPSFDWTEAAGSIHEAQEYEAGDRVGYEDDGADSPVGSERFLSSSHHSMAVEELKVTTERRLSDVSADSGRASGGMACSLSPGVGDGESEMLPMYEFEIPNTLVGLIIGIRGKTIKELCIRADVKMIIRPHHNPEKTDTHQICTVEGKRDCINKCLRLLRRRFPSNRFPDLNLKPVMPPPVPCPAAEIFGSQPTNLSLPDGVRCEVVVSSMLNPGHFFVQQPTHPTFSQLQRLDRYMLGIYSQTAGIPDLPQPCAIGLLCVAPSLSGWFRAVTMAYYEDQDEVLVRYVDYGGYARLPRSDLRQIRTDLMTLPFQATECYLANVQPADGTSQWSEQANEEFQQLYMNKIVEASVIGYNVEDQIPVVELFTLNGENKSIKLDKYLLDKDLAKLADPSKVVPVLPK</sequence>
<dbReference type="PROSITE" id="PS50304">
    <property type="entry name" value="TUDOR"/>
    <property type="match status" value="1"/>
</dbReference>
<dbReference type="InterPro" id="IPR004087">
    <property type="entry name" value="KH_dom"/>
</dbReference>
<dbReference type="InterPro" id="IPR002999">
    <property type="entry name" value="Tudor"/>
</dbReference>
<dbReference type="InterPro" id="IPR050621">
    <property type="entry name" value="Tudor_domain_containing"/>
</dbReference>
<evidence type="ECO:0000313" key="6">
    <source>
        <dbReference type="WBParaSite" id="L893_g33667.t3"/>
    </source>
</evidence>
<dbReference type="AlphaFoldDB" id="A0A1I8A8K6"/>
<dbReference type="Proteomes" id="UP000095287">
    <property type="component" value="Unplaced"/>
</dbReference>
<dbReference type="InterPro" id="IPR035437">
    <property type="entry name" value="SNase_OB-fold_sf"/>
</dbReference>
<evidence type="ECO:0000313" key="5">
    <source>
        <dbReference type="Proteomes" id="UP000095287"/>
    </source>
</evidence>
<evidence type="ECO:0000256" key="1">
    <source>
        <dbReference type="PROSITE-ProRule" id="PRU00117"/>
    </source>
</evidence>
<reference evidence="6" key="1">
    <citation type="submission" date="2016-11" db="UniProtKB">
        <authorList>
            <consortium name="WormBaseParasite"/>
        </authorList>
    </citation>
    <scope>IDENTIFICATION</scope>
</reference>
<dbReference type="SUPFAM" id="SSF54791">
    <property type="entry name" value="Eukaryotic type KH-domain (KH-domain type I)"/>
    <property type="match status" value="1"/>
</dbReference>
<feature type="region of interest" description="Disordered" evidence="2">
    <location>
        <begin position="45"/>
        <end position="66"/>
    </location>
</feature>
<keyword evidence="5" id="KW-1185">Reference proteome</keyword>
<dbReference type="Pfam" id="PF00567">
    <property type="entry name" value="TUDOR"/>
    <property type="match status" value="1"/>
</dbReference>
<keyword evidence="3" id="KW-0472">Membrane</keyword>
<evidence type="ECO:0000256" key="3">
    <source>
        <dbReference type="SAM" id="Phobius"/>
    </source>
</evidence>
<feature type="region of interest" description="Disordered" evidence="2">
    <location>
        <begin position="175"/>
        <end position="216"/>
    </location>
</feature>
<keyword evidence="3" id="KW-0812">Transmembrane</keyword>
<feature type="transmembrane region" description="Helical" evidence="3">
    <location>
        <begin position="12"/>
        <end position="29"/>
    </location>
</feature>
<dbReference type="GO" id="GO:0003723">
    <property type="term" value="F:RNA binding"/>
    <property type="evidence" value="ECO:0007669"/>
    <property type="project" value="UniProtKB-UniRule"/>
</dbReference>
<evidence type="ECO:0000259" key="4">
    <source>
        <dbReference type="PROSITE" id="PS50304"/>
    </source>
</evidence>
<dbReference type="Gene3D" id="2.40.50.90">
    <property type="match status" value="1"/>
</dbReference>
<dbReference type="PANTHER" id="PTHR22948:SF65">
    <property type="entry name" value="A-KINASE ANCHORING PROTEIN 1"/>
    <property type="match status" value="1"/>
</dbReference>
<feature type="compositionally biased region" description="Polar residues" evidence="2">
    <location>
        <begin position="201"/>
        <end position="210"/>
    </location>
</feature>
<proteinExistence type="predicted"/>
<dbReference type="GO" id="GO:0005739">
    <property type="term" value="C:mitochondrion"/>
    <property type="evidence" value="ECO:0007669"/>
    <property type="project" value="UniProtKB-ARBA"/>
</dbReference>
<name>A0A1I8A8K6_9BILA</name>
<dbReference type="Pfam" id="PF00013">
    <property type="entry name" value="KH_1"/>
    <property type="match status" value="1"/>
</dbReference>
<dbReference type="Gene3D" id="3.30.1370.10">
    <property type="entry name" value="K Homology domain, type 1"/>
    <property type="match status" value="1"/>
</dbReference>
<dbReference type="CDD" id="cd22395">
    <property type="entry name" value="KH-I_AKAP1"/>
    <property type="match status" value="1"/>
</dbReference>
<dbReference type="WBParaSite" id="L893_g33667.t3">
    <property type="protein sequence ID" value="L893_g33667.t3"/>
    <property type="gene ID" value="L893_g33667"/>
</dbReference>
<dbReference type="PANTHER" id="PTHR22948">
    <property type="entry name" value="TUDOR DOMAIN CONTAINING PROTEIN"/>
    <property type="match status" value="1"/>
</dbReference>
<dbReference type="SUPFAM" id="SSF63748">
    <property type="entry name" value="Tudor/PWWP/MBT"/>
    <property type="match status" value="1"/>
</dbReference>
<dbReference type="InterPro" id="IPR004088">
    <property type="entry name" value="KH_dom_type_1"/>
</dbReference>
<dbReference type="Gene3D" id="2.30.30.140">
    <property type="match status" value="1"/>
</dbReference>
<dbReference type="PROSITE" id="PS50084">
    <property type="entry name" value="KH_TYPE_1"/>
    <property type="match status" value="1"/>
</dbReference>
<dbReference type="InterPro" id="IPR047367">
    <property type="entry name" value="Tudor_AKAP1"/>
</dbReference>
<feature type="domain" description="Tudor" evidence="4">
    <location>
        <begin position="497"/>
        <end position="555"/>
    </location>
</feature>
<keyword evidence="1" id="KW-0694">RNA-binding</keyword>
<dbReference type="CDD" id="cd20407">
    <property type="entry name" value="Tudor_AKAP1"/>
    <property type="match status" value="1"/>
</dbReference>
<dbReference type="SMART" id="SM00333">
    <property type="entry name" value="TUDOR"/>
    <property type="match status" value="1"/>
</dbReference>
<dbReference type="InterPro" id="IPR036612">
    <property type="entry name" value="KH_dom_type_1_sf"/>
</dbReference>
<feature type="region of interest" description="Disordered" evidence="2">
    <location>
        <begin position="305"/>
        <end position="324"/>
    </location>
</feature>
<protein>
    <submittedName>
        <fullName evidence="6">Tudor domain-containing protein</fullName>
    </submittedName>
</protein>